<dbReference type="InterPro" id="IPR013320">
    <property type="entry name" value="ConA-like_dom_sf"/>
</dbReference>
<name>A0ABV2TC62_9BACT</name>
<evidence type="ECO:0000313" key="5">
    <source>
        <dbReference type="Proteomes" id="UP001549749"/>
    </source>
</evidence>
<dbReference type="GO" id="GO:0016787">
    <property type="term" value="F:hydrolase activity"/>
    <property type="evidence" value="ECO:0007669"/>
    <property type="project" value="UniProtKB-KW"/>
</dbReference>
<protein>
    <submittedName>
        <fullName evidence="4">Glycoside hydrolase family 16 protein</fullName>
    </submittedName>
</protein>
<dbReference type="EMBL" id="JBEXAC010000002">
    <property type="protein sequence ID" value="MET7000623.1"/>
    <property type="molecule type" value="Genomic_DNA"/>
</dbReference>
<proteinExistence type="inferred from homology"/>
<comment type="similarity">
    <text evidence="1">Belongs to the glycosyl hydrolase 16 family.</text>
</comment>
<accession>A0ABV2TC62</accession>
<keyword evidence="5" id="KW-1185">Reference proteome</keyword>
<dbReference type="Proteomes" id="UP001549749">
    <property type="component" value="Unassembled WGS sequence"/>
</dbReference>
<reference evidence="4 5" key="1">
    <citation type="submission" date="2024-06" db="EMBL/GenBank/DDBJ databases">
        <title>Chitinophaga defluvii sp. nov., isolated from municipal sewage.</title>
        <authorList>
            <person name="Zhang L."/>
        </authorList>
    </citation>
    <scope>NUCLEOTIDE SEQUENCE [LARGE SCALE GENOMIC DNA]</scope>
    <source>
        <strain evidence="4 5">H8</strain>
    </source>
</reference>
<dbReference type="CDD" id="cd08023">
    <property type="entry name" value="GH16_laminarinase_like"/>
    <property type="match status" value="1"/>
</dbReference>
<dbReference type="PANTHER" id="PTHR10963">
    <property type="entry name" value="GLYCOSYL HYDROLASE-RELATED"/>
    <property type="match status" value="1"/>
</dbReference>
<dbReference type="InterPro" id="IPR000757">
    <property type="entry name" value="Beta-glucanase-like"/>
</dbReference>
<dbReference type="PROSITE" id="PS51762">
    <property type="entry name" value="GH16_2"/>
    <property type="match status" value="1"/>
</dbReference>
<gene>
    <name evidence="4" type="ORF">ABR189_24745</name>
</gene>
<feature type="domain" description="GH16" evidence="3">
    <location>
        <begin position="1"/>
        <end position="271"/>
    </location>
</feature>
<comment type="caution">
    <text evidence="4">The sequence shown here is derived from an EMBL/GenBank/DDBJ whole genome shotgun (WGS) entry which is preliminary data.</text>
</comment>
<evidence type="ECO:0000313" key="4">
    <source>
        <dbReference type="EMBL" id="MET7000623.1"/>
    </source>
</evidence>
<keyword evidence="2" id="KW-0732">Signal</keyword>
<organism evidence="4 5">
    <name type="scientific">Chitinophaga defluvii</name>
    <dbReference type="NCBI Taxonomy" id="3163343"/>
    <lineage>
        <taxon>Bacteria</taxon>
        <taxon>Pseudomonadati</taxon>
        <taxon>Bacteroidota</taxon>
        <taxon>Chitinophagia</taxon>
        <taxon>Chitinophagales</taxon>
        <taxon>Chitinophagaceae</taxon>
        <taxon>Chitinophaga</taxon>
    </lineage>
</organism>
<dbReference type="SUPFAM" id="SSF49899">
    <property type="entry name" value="Concanavalin A-like lectins/glucanases"/>
    <property type="match status" value="1"/>
</dbReference>
<keyword evidence="4" id="KW-0378">Hydrolase</keyword>
<dbReference type="InterPro" id="IPR050546">
    <property type="entry name" value="Glycosyl_Hydrlase_16"/>
</dbReference>
<evidence type="ECO:0000256" key="2">
    <source>
        <dbReference type="SAM" id="SignalP"/>
    </source>
</evidence>
<feature type="chain" id="PRO_5046082669" evidence="2">
    <location>
        <begin position="21"/>
        <end position="271"/>
    </location>
</feature>
<dbReference type="Pfam" id="PF00722">
    <property type="entry name" value="Glyco_hydro_16"/>
    <property type="match status" value="1"/>
</dbReference>
<dbReference type="RefSeq" id="WP_354663177.1">
    <property type="nucleotide sequence ID" value="NZ_JBEXAC010000002.1"/>
</dbReference>
<evidence type="ECO:0000256" key="1">
    <source>
        <dbReference type="ARBA" id="ARBA00006865"/>
    </source>
</evidence>
<sequence length="271" mass="30641">MTYTSGFLTALLFTTGCFFTACQPKTAPSATAKDWKLVWSDEFNYQGAPDTSKWSYNTGGHGFGNNELQYYTLARPENARVENGHLIIEARKETWENRAYTSAKLITKGKGDWTYGKITVKARLPKGTGTWPAIWMLASTPDLKWPDDGEIDIMEHVGYDEGKIHASVHTKKYNHVIGTQKTATTQVPDATTAFHEYTIEWTPEQLTAFVDDKLYFTFNNDHSGKDAWPYDSPFYLILNIAVGGNWGGQKGVDDSIFPQTMEVDYVRIYQK</sequence>
<dbReference type="PANTHER" id="PTHR10963:SF55">
    <property type="entry name" value="GLYCOSIDE HYDROLASE FAMILY 16 PROTEIN"/>
    <property type="match status" value="1"/>
</dbReference>
<feature type="signal peptide" evidence="2">
    <location>
        <begin position="1"/>
        <end position="20"/>
    </location>
</feature>
<evidence type="ECO:0000259" key="3">
    <source>
        <dbReference type="PROSITE" id="PS51762"/>
    </source>
</evidence>
<dbReference type="Gene3D" id="2.60.120.200">
    <property type="match status" value="1"/>
</dbReference>